<dbReference type="PANTHER" id="PTHR36115:SF4">
    <property type="entry name" value="MEMBRANE PROTEIN"/>
    <property type="match status" value="1"/>
</dbReference>
<keyword evidence="11" id="KW-1185">Reference proteome</keyword>
<proteinExistence type="predicted"/>
<dbReference type="PANTHER" id="PTHR36115">
    <property type="entry name" value="PROLINE-RICH ANTIGEN HOMOLOG-RELATED"/>
    <property type="match status" value="1"/>
</dbReference>
<gene>
    <name evidence="10" type="ORF">ICT70_12705</name>
</gene>
<dbReference type="Pfam" id="PF13717">
    <property type="entry name" value="Zn_ribbon_4"/>
    <property type="match status" value="1"/>
</dbReference>
<keyword evidence="2" id="KW-1003">Cell membrane</keyword>
<dbReference type="NCBIfam" id="TIGR02098">
    <property type="entry name" value="MJ0042_CXXC"/>
    <property type="match status" value="1"/>
</dbReference>
<dbReference type="GO" id="GO:0005886">
    <property type="term" value="C:plasma membrane"/>
    <property type="evidence" value="ECO:0007669"/>
    <property type="project" value="UniProtKB-SubCell"/>
</dbReference>
<comment type="subcellular location">
    <subcellularLocation>
        <location evidence="1">Cell membrane</location>
        <topology evidence="1">Multi-pass membrane protein</topology>
    </subcellularLocation>
</comment>
<keyword evidence="4 7" id="KW-1133">Transmembrane helix</keyword>
<dbReference type="Proteomes" id="UP000632828">
    <property type="component" value="Unassembled WGS sequence"/>
</dbReference>
<dbReference type="InterPro" id="IPR011723">
    <property type="entry name" value="Znf/thioredoxin_put"/>
</dbReference>
<accession>A0A8J6QYT6</accession>
<evidence type="ECO:0000256" key="7">
    <source>
        <dbReference type="SAM" id="Phobius"/>
    </source>
</evidence>
<evidence type="ECO:0000313" key="10">
    <source>
        <dbReference type="EMBL" id="MBD1401523.1"/>
    </source>
</evidence>
<evidence type="ECO:0000256" key="3">
    <source>
        <dbReference type="ARBA" id="ARBA00022692"/>
    </source>
</evidence>
<organism evidence="10 11">
    <name type="scientific">Pelovirga terrestris</name>
    <dbReference type="NCBI Taxonomy" id="2771352"/>
    <lineage>
        <taxon>Bacteria</taxon>
        <taxon>Pseudomonadati</taxon>
        <taxon>Thermodesulfobacteriota</taxon>
        <taxon>Desulfuromonadia</taxon>
        <taxon>Geobacterales</taxon>
        <taxon>Geobacteraceae</taxon>
        <taxon>Pelovirga</taxon>
    </lineage>
</organism>
<feature type="region of interest" description="Disordered" evidence="6">
    <location>
        <begin position="36"/>
        <end position="99"/>
    </location>
</feature>
<dbReference type="RefSeq" id="WP_191157219.1">
    <property type="nucleotide sequence ID" value="NZ_JACWUN010000016.1"/>
</dbReference>
<sequence>MKLTCPHCEYSRSIDPEQIPPGTVRVKCPLCTKAFDLPQPQDQQEKNAPVSDSEPVGAAEQPQTPRQQTTDPSPVTPPQPPEEIQTETPPRPPMPGVYSNPMDAVPKATFWMRAVATLVDAAIVFGLQMILGGLLALAGTVTVVGNDGGAGETAFIVHFFSYLISFTYYIFFTGYCGQTPGKMVLRIKVVRQDGSPISYGRAAFREVPAKFLSGIIFGVGYLMVIFDDQKRALHDRMSDTYVIKL</sequence>
<reference evidence="10" key="1">
    <citation type="submission" date="2020-09" db="EMBL/GenBank/DDBJ databases">
        <title>Pelobacter alkaliphilus sp. nov., a novel anaerobic arsenate-reducing bacterium from terrestrial mud volcano.</title>
        <authorList>
            <person name="Khomyakova M.A."/>
            <person name="Merkel A.Y."/>
            <person name="Slobodkin A.I."/>
        </authorList>
    </citation>
    <scope>NUCLEOTIDE SEQUENCE</scope>
    <source>
        <strain evidence="10">M08fum</strain>
    </source>
</reference>
<evidence type="ECO:0000256" key="1">
    <source>
        <dbReference type="ARBA" id="ARBA00004651"/>
    </source>
</evidence>
<dbReference type="InterPro" id="IPR010432">
    <property type="entry name" value="RDD"/>
</dbReference>
<evidence type="ECO:0000313" key="11">
    <source>
        <dbReference type="Proteomes" id="UP000632828"/>
    </source>
</evidence>
<name>A0A8J6QYT6_9BACT</name>
<dbReference type="AlphaFoldDB" id="A0A8J6QYT6"/>
<evidence type="ECO:0000256" key="4">
    <source>
        <dbReference type="ARBA" id="ARBA00022989"/>
    </source>
</evidence>
<dbReference type="InterPro" id="IPR051791">
    <property type="entry name" value="Pra-immunoreactive"/>
</dbReference>
<feature type="compositionally biased region" description="Low complexity" evidence="6">
    <location>
        <begin position="61"/>
        <end position="73"/>
    </location>
</feature>
<evidence type="ECO:0000256" key="6">
    <source>
        <dbReference type="SAM" id="MobiDB-lite"/>
    </source>
</evidence>
<dbReference type="EMBL" id="JACWUN010000016">
    <property type="protein sequence ID" value="MBD1401523.1"/>
    <property type="molecule type" value="Genomic_DNA"/>
</dbReference>
<dbReference type="Pfam" id="PF06271">
    <property type="entry name" value="RDD"/>
    <property type="match status" value="1"/>
</dbReference>
<keyword evidence="3 7" id="KW-0812">Transmembrane</keyword>
<feature type="transmembrane region" description="Helical" evidence="7">
    <location>
        <begin position="110"/>
        <end position="135"/>
    </location>
</feature>
<comment type="caution">
    <text evidence="10">The sequence shown here is derived from an EMBL/GenBank/DDBJ whole genome shotgun (WGS) entry which is preliminary data.</text>
</comment>
<feature type="region of interest" description="Disordered" evidence="6">
    <location>
        <begin position="1"/>
        <end position="22"/>
    </location>
</feature>
<feature type="domain" description="RDD" evidence="8">
    <location>
        <begin position="108"/>
        <end position="238"/>
    </location>
</feature>
<feature type="transmembrane region" description="Helical" evidence="7">
    <location>
        <begin position="207"/>
        <end position="226"/>
    </location>
</feature>
<protein>
    <submittedName>
        <fullName evidence="10">Zinc-ribbon domain-containing protein</fullName>
    </submittedName>
</protein>
<feature type="domain" description="Zinc finger/thioredoxin putative" evidence="9">
    <location>
        <begin position="1"/>
        <end position="35"/>
    </location>
</feature>
<evidence type="ECO:0000256" key="5">
    <source>
        <dbReference type="ARBA" id="ARBA00023136"/>
    </source>
</evidence>
<evidence type="ECO:0000259" key="8">
    <source>
        <dbReference type="Pfam" id="PF06271"/>
    </source>
</evidence>
<evidence type="ECO:0000259" key="9">
    <source>
        <dbReference type="Pfam" id="PF13717"/>
    </source>
</evidence>
<keyword evidence="5 7" id="KW-0472">Membrane</keyword>
<feature type="transmembrane region" description="Helical" evidence="7">
    <location>
        <begin position="155"/>
        <end position="176"/>
    </location>
</feature>
<evidence type="ECO:0000256" key="2">
    <source>
        <dbReference type="ARBA" id="ARBA00022475"/>
    </source>
</evidence>